<evidence type="ECO:0000313" key="2">
    <source>
        <dbReference type="EMBL" id="BCY27361.1"/>
    </source>
</evidence>
<protein>
    <submittedName>
        <fullName evidence="2">Uncharacterized protein</fullName>
    </submittedName>
</protein>
<proteinExistence type="predicted"/>
<dbReference type="RefSeq" id="WP_221258987.1">
    <property type="nucleotide sequence ID" value="NZ_AP024749.1"/>
</dbReference>
<reference evidence="2 3" key="1">
    <citation type="submission" date="2021-06" db="EMBL/GenBank/DDBJ databases">
        <title>Whole genome sequences of Flavobacterium sp. KK2020170 and assembly.</title>
        <authorList>
            <person name="Kitahara K."/>
            <person name="Miyoshi S."/>
            <person name="Uesaka K."/>
        </authorList>
    </citation>
    <scope>NUCLEOTIDE SEQUENCE [LARGE SCALE GENOMIC DNA]</scope>
    <source>
        <strain evidence="2 3">KK2020170</strain>
    </source>
</reference>
<evidence type="ECO:0000256" key="1">
    <source>
        <dbReference type="SAM" id="SignalP"/>
    </source>
</evidence>
<keyword evidence="3" id="KW-1185">Reference proteome</keyword>
<dbReference type="EMBL" id="AP024749">
    <property type="protein sequence ID" value="BCY27361.1"/>
    <property type="molecule type" value="Genomic_DNA"/>
</dbReference>
<keyword evidence="1" id="KW-0732">Signal</keyword>
<feature type="signal peptide" evidence="1">
    <location>
        <begin position="1"/>
        <end position="18"/>
    </location>
</feature>
<feature type="chain" id="PRO_5046844889" evidence="1">
    <location>
        <begin position="19"/>
        <end position="326"/>
    </location>
</feature>
<accession>A0ABM7S0W3</accession>
<name>A0ABM7S0W3_9FLAO</name>
<gene>
    <name evidence="2" type="ORF">KK2020170_02290</name>
</gene>
<organism evidence="2 3">
    <name type="scientific">Flavobacterium okayamense</name>
    <dbReference type="NCBI Taxonomy" id="2830782"/>
    <lineage>
        <taxon>Bacteria</taxon>
        <taxon>Pseudomonadati</taxon>
        <taxon>Bacteroidota</taxon>
        <taxon>Flavobacteriia</taxon>
        <taxon>Flavobacteriales</taxon>
        <taxon>Flavobacteriaceae</taxon>
        <taxon>Flavobacterium</taxon>
    </lineage>
</organism>
<evidence type="ECO:0000313" key="3">
    <source>
        <dbReference type="Proteomes" id="UP000825258"/>
    </source>
</evidence>
<dbReference type="Proteomes" id="UP000825258">
    <property type="component" value="Chromosome"/>
</dbReference>
<sequence>MKVLSFISFLLVFANVYSQVGIGTTSPNASSTLHLEDTTKGLLINRVALGNVTNGITPVNMPATGLLVYNTNATVTGGQGIGFYFWNGSQWQKLITNNDNNDWSLTGNTGTNPTNNFIGTTDNRDFVVRTNNTEKLRVESGGDVGIGTNNPSHTLEVQGDILFNGDFVNQEMIGVHSGTIQSIPYTNLVMTPITGTTNSITIVDGNGVNNSAVFISAFARVFGGSLNGSNSSIGGYFMVLQRDTNPAFPAPTILTYTSGICYIETPNGGVSAALGFGGGGHISYIDSALAPGTYYYRLAFYPNGVGITSGTYDVYQRDVNLIQIKR</sequence>